<gene>
    <name evidence="2" type="ORF">H8695_02005</name>
</gene>
<reference evidence="2" key="1">
    <citation type="submission" date="2020-08" db="EMBL/GenBank/DDBJ databases">
        <title>Genome public.</title>
        <authorList>
            <person name="Liu C."/>
            <person name="Sun Q."/>
        </authorList>
    </citation>
    <scope>NUCLEOTIDE SEQUENCE</scope>
    <source>
        <strain evidence="2">BX7</strain>
    </source>
</reference>
<accession>A0A926DCT0</accession>
<feature type="transmembrane region" description="Helical" evidence="1">
    <location>
        <begin position="6"/>
        <end position="22"/>
    </location>
</feature>
<evidence type="ECO:0000313" key="2">
    <source>
        <dbReference type="EMBL" id="MBC8535467.1"/>
    </source>
</evidence>
<protein>
    <submittedName>
        <fullName evidence="2">Uncharacterized protein</fullName>
    </submittedName>
</protein>
<keyword evidence="1" id="KW-0472">Membrane</keyword>
<dbReference type="EMBL" id="JACRSP010000001">
    <property type="protein sequence ID" value="MBC8535467.1"/>
    <property type="molecule type" value="Genomic_DNA"/>
</dbReference>
<evidence type="ECO:0000256" key="1">
    <source>
        <dbReference type="SAM" id="Phobius"/>
    </source>
</evidence>
<sequence length="112" mass="12781">MLKFVFLTIVIFFAALGMFYFLNDMKKTIYSNYRIHGKIMVIVPLLDAADTTEYTVRSAEAAAQDMAERYAADVNVTVIDCGIGEESRRIVEKLQREYENVECYGKGDSYPL</sequence>
<evidence type="ECO:0000313" key="3">
    <source>
        <dbReference type="Proteomes" id="UP000620366"/>
    </source>
</evidence>
<proteinExistence type="predicted"/>
<name>A0A926DCT0_9FIRM</name>
<dbReference type="AlphaFoldDB" id="A0A926DCT0"/>
<dbReference type="RefSeq" id="WP_249299196.1">
    <property type="nucleotide sequence ID" value="NZ_JACRSP010000001.1"/>
</dbReference>
<keyword evidence="3" id="KW-1185">Reference proteome</keyword>
<keyword evidence="1" id="KW-1133">Transmembrane helix</keyword>
<organism evidence="2 3">
    <name type="scientific">Feifania hominis</name>
    <dbReference type="NCBI Taxonomy" id="2763660"/>
    <lineage>
        <taxon>Bacteria</taxon>
        <taxon>Bacillati</taxon>
        <taxon>Bacillota</taxon>
        <taxon>Clostridia</taxon>
        <taxon>Eubacteriales</taxon>
        <taxon>Feifaniaceae</taxon>
        <taxon>Feifania</taxon>
    </lineage>
</organism>
<comment type="caution">
    <text evidence="2">The sequence shown here is derived from an EMBL/GenBank/DDBJ whole genome shotgun (WGS) entry which is preliminary data.</text>
</comment>
<keyword evidence="1" id="KW-0812">Transmembrane</keyword>
<dbReference type="Proteomes" id="UP000620366">
    <property type="component" value="Unassembled WGS sequence"/>
</dbReference>